<dbReference type="Gene3D" id="3.30.300.30">
    <property type="match status" value="1"/>
</dbReference>
<accession>A0A2L2XDY2</accession>
<dbReference type="SUPFAM" id="SSF56801">
    <property type="entry name" value="Acetyl-CoA synthetase-like"/>
    <property type="match status" value="1"/>
</dbReference>
<dbReference type="Proteomes" id="UP000239549">
    <property type="component" value="Unassembled WGS sequence"/>
</dbReference>
<dbReference type="NCBIfam" id="NF004837">
    <property type="entry name" value="PRK06187.1"/>
    <property type="match status" value="1"/>
</dbReference>
<evidence type="ECO:0000256" key="1">
    <source>
        <dbReference type="ARBA" id="ARBA00006432"/>
    </source>
</evidence>
<dbReference type="FunFam" id="3.40.50.12780:FF:000003">
    <property type="entry name" value="Long-chain-fatty-acid--CoA ligase FadD"/>
    <property type="match status" value="1"/>
</dbReference>
<dbReference type="EMBL" id="BFAV01000141">
    <property type="protein sequence ID" value="GBF34557.1"/>
    <property type="molecule type" value="Genomic_DNA"/>
</dbReference>
<dbReference type="InterPro" id="IPR025110">
    <property type="entry name" value="AMP-bd_C"/>
</dbReference>
<dbReference type="GO" id="GO:0016877">
    <property type="term" value="F:ligase activity, forming carbon-sulfur bonds"/>
    <property type="evidence" value="ECO:0007669"/>
    <property type="project" value="UniProtKB-ARBA"/>
</dbReference>
<dbReference type="PROSITE" id="PS00455">
    <property type="entry name" value="AMP_BINDING"/>
    <property type="match status" value="1"/>
</dbReference>
<dbReference type="RefSeq" id="WP_104372783.1">
    <property type="nucleotide sequence ID" value="NZ_BFAV01000141.1"/>
</dbReference>
<name>A0A2L2XDY2_9FIRM</name>
<dbReference type="InterPro" id="IPR020845">
    <property type="entry name" value="AMP-binding_CS"/>
</dbReference>
<dbReference type="CDD" id="cd05936">
    <property type="entry name" value="FC-FACS_FadD_like"/>
    <property type="match status" value="1"/>
</dbReference>
<proteinExistence type="inferred from homology"/>
<dbReference type="Gene3D" id="3.40.50.980">
    <property type="match status" value="2"/>
</dbReference>
<evidence type="ECO:0000313" key="6">
    <source>
        <dbReference type="Proteomes" id="UP000239549"/>
    </source>
</evidence>
<keyword evidence="2 5" id="KW-0436">Ligase</keyword>
<evidence type="ECO:0000313" key="5">
    <source>
        <dbReference type="EMBL" id="GBF34557.1"/>
    </source>
</evidence>
<evidence type="ECO:0000256" key="2">
    <source>
        <dbReference type="ARBA" id="ARBA00022598"/>
    </source>
</evidence>
<reference evidence="6" key="1">
    <citation type="submission" date="2018-02" db="EMBL/GenBank/DDBJ databases">
        <title>Genome sequence of Desulfocucumis palustris strain NAW-5.</title>
        <authorList>
            <person name="Watanabe M."/>
            <person name="Kojima H."/>
            <person name="Fukui M."/>
        </authorList>
    </citation>
    <scope>NUCLEOTIDE SEQUENCE [LARGE SCALE GENOMIC DNA]</scope>
    <source>
        <strain evidence="6">NAW-5</strain>
    </source>
</reference>
<dbReference type="FunFam" id="3.30.300.30:FF:000008">
    <property type="entry name" value="2,3-dihydroxybenzoate-AMP ligase"/>
    <property type="match status" value="1"/>
</dbReference>
<gene>
    <name evidence="5" type="ORF">DCCM_3676</name>
</gene>
<dbReference type="Pfam" id="PF13193">
    <property type="entry name" value="AMP-binding_C"/>
    <property type="match status" value="1"/>
</dbReference>
<keyword evidence="6" id="KW-1185">Reference proteome</keyword>
<evidence type="ECO:0000259" key="4">
    <source>
        <dbReference type="Pfam" id="PF13193"/>
    </source>
</evidence>
<protein>
    <submittedName>
        <fullName evidence="5">Long-chain-fatty-acid--CoA ligase</fullName>
    </submittedName>
</protein>
<dbReference type="InterPro" id="IPR050237">
    <property type="entry name" value="ATP-dep_AMP-bd_enzyme"/>
</dbReference>
<evidence type="ECO:0000259" key="3">
    <source>
        <dbReference type="Pfam" id="PF00501"/>
    </source>
</evidence>
<comment type="caution">
    <text evidence="5">The sequence shown here is derived from an EMBL/GenBank/DDBJ whole genome shotgun (WGS) entry which is preliminary data.</text>
</comment>
<dbReference type="AlphaFoldDB" id="A0A2L2XDY2"/>
<dbReference type="InterPro" id="IPR000873">
    <property type="entry name" value="AMP-dep_synth/lig_dom"/>
</dbReference>
<dbReference type="PANTHER" id="PTHR43767">
    <property type="entry name" value="LONG-CHAIN-FATTY-ACID--COA LIGASE"/>
    <property type="match status" value="1"/>
</dbReference>
<dbReference type="InterPro" id="IPR045851">
    <property type="entry name" value="AMP-bd_C_sf"/>
</dbReference>
<comment type="similarity">
    <text evidence="1">Belongs to the ATP-dependent AMP-binding enzyme family.</text>
</comment>
<feature type="domain" description="AMP-binding enzyme C-terminal" evidence="4">
    <location>
        <begin position="450"/>
        <end position="524"/>
    </location>
</feature>
<dbReference type="PANTHER" id="PTHR43767:SF12">
    <property type="entry name" value="AMP-DEPENDENT SYNTHETASE AND LIGASE"/>
    <property type="match status" value="1"/>
</dbReference>
<dbReference type="Gene3D" id="2.30.38.10">
    <property type="entry name" value="Luciferase, Domain 3"/>
    <property type="match status" value="1"/>
</dbReference>
<feature type="domain" description="AMP-dependent synthetase/ligase" evidence="3">
    <location>
        <begin position="30"/>
        <end position="399"/>
    </location>
</feature>
<dbReference type="OrthoDB" id="9778383at2"/>
<sequence length="541" mass="59937">MQSEKLWLKNYPQGVAAELDYPEETMPQLLEKVAAAFPGRTAVIFAQLEIPYAMLNVMVDKMATAFYNLGVRKGDRVALMAPNCPQYIVGFFAVQKAGGIVVQVNPMYVERELEHILNDSGAEIIVAFDQFYPRIKNVRELTPLKHVILFSLGQPAAEGEAEVLKAEELLASTEANPPKIDFDVVNDLAVLQYTGGTTGVSKGAMLTHRNIVANALQVTQWFQGCKYGEEVVLSVLPFFHSYGMTTCVNFGIANAATLVVLPRFEIESLLQTIDKYKPTLFPGVPTMYIAVNNHPEIGKYDVKSIKYCISGSAPLPVEVSQKFEALTGGCLVEGYGLSETSPVTHCNPMIGVRKAGSIGMPLSNTVCKIMDLEMGQKELPPGEIGELCISGPQVMKGYWNMPEESGKTLVNGWLYTGDIAKMDEDGYFYIVDRKKDMVIAGGFNIYPRDVEEVLFEHPKVQEAVVAGVPDPYRGETVKAFIVLKEGMESTEQEMIDFCRGKLAAYKVPKLVEFRKELPKTIVGKVLRRFLREEEVKKQQGN</sequence>
<organism evidence="5 6">
    <name type="scientific">Desulfocucumis palustris</name>
    <dbReference type="NCBI Taxonomy" id="1898651"/>
    <lineage>
        <taxon>Bacteria</taxon>
        <taxon>Bacillati</taxon>
        <taxon>Bacillota</taxon>
        <taxon>Clostridia</taxon>
        <taxon>Eubacteriales</taxon>
        <taxon>Desulfocucumaceae</taxon>
        <taxon>Desulfocucumis</taxon>
    </lineage>
</organism>
<dbReference type="Pfam" id="PF00501">
    <property type="entry name" value="AMP-binding"/>
    <property type="match status" value="1"/>
</dbReference>